<dbReference type="GO" id="GO:0005524">
    <property type="term" value="F:ATP binding"/>
    <property type="evidence" value="ECO:0007669"/>
    <property type="project" value="InterPro"/>
</dbReference>
<comment type="caution">
    <text evidence="8">The sequence shown here is derived from an EMBL/GenBank/DDBJ whole genome shotgun (WGS) entry which is preliminary data.</text>
</comment>
<evidence type="ECO:0000313" key="9">
    <source>
        <dbReference type="Proteomes" id="UP000029221"/>
    </source>
</evidence>
<dbReference type="GO" id="GO:0032300">
    <property type="term" value="C:mismatch repair complex"/>
    <property type="evidence" value="ECO:0007669"/>
    <property type="project" value="InterPro"/>
</dbReference>
<organism evidence="8 9">
    <name type="scientific">Nonlabens tegetincola</name>
    <dbReference type="NCBI Taxonomy" id="323273"/>
    <lineage>
        <taxon>Bacteria</taxon>
        <taxon>Pseudomonadati</taxon>
        <taxon>Bacteroidota</taxon>
        <taxon>Flavobacteriia</taxon>
        <taxon>Flavobacteriales</taxon>
        <taxon>Flavobacteriaceae</taxon>
        <taxon>Nonlabens</taxon>
    </lineage>
</organism>
<evidence type="ECO:0000256" key="3">
    <source>
        <dbReference type="ARBA" id="ARBA00022763"/>
    </source>
</evidence>
<gene>
    <name evidence="5" type="primary">mutL</name>
    <name evidence="8" type="ORF">JCM19294_1429</name>
</gene>
<keyword evidence="9" id="KW-1185">Reference proteome</keyword>
<dbReference type="GO" id="GO:0006298">
    <property type="term" value="P:mismatch repair"/>
    <property type="evidence" value="ECO:0007669"/>
    <property type="project" value="UniProtKB-UniRule"/>
</dbReference>
<dbReference type="SMART" id="SM00853">
    <property type="entry name" value="MutL_C"/>
    <property type="match status" value="1"/>
</dbReference>
<dbReference type="PROSITE" id="PS00058">
    <property type="entry name" value="DNA_MISMATCH_REPAIR_1"/>
    <property type="match status" value="1"/>
</dbReference>
<dbReference type="Proteomes" id="UP000029221">
    <property type="component" value="Unassembled WGS sequence"/>
</dbReference>
<dbReference type="Pfam" id="PF13589">
    <property type="entry name" value="HATPase_c_3"/>
    <property type="match status" value="1"/>
</dbReference>
<accession>A0A090Q6L7</accession>
<dbReference type="EMBL" id="BBML01000005">
    <property type="protein sequence ID" value="GAK97383.1"/>
    <property type="molecule type" value="Genomic_DNA"/>
</dbReference>
<dbReference type="GO" id="GO:0140664">
    <property type="term" value="F:ATP-dependent DNA damage sensor activity"/>
    <property type="evidence" value="ECO:0007669"/>
    <property type="project" value="InterPro"/>
</dbReference>
<dbReference type="Gene3D" id="3.30.565.10">
    <property type="entry name" value="Histidine kinase-like ATPase, C-terminal domain"/>
    <property type="match status" value="1"/>
</dbReference>
<dbReference type="HAMAP" id="MF_00149">
    <property type="entry name" value="DNA_mis_repair"/>
    <property type="match status" value="1"/>
</dbReference>
<keyword evidence="4 5" id="KW-0234">DNA repair</keyword>
<dbReference type="FunFam" id="3.30.565.10:FF:000003">
    <property type="entry name" value="DNA mismatch repair endonuclease MutL"/>
    <property type="match status" value="1"/>
</dbReference>
<dbReference type="CDD" id="cd16926">
    <property type="entry name" value="HATPase_MutL-MLH-PMS-like"/>
    <property type="match status" value="1"/>
</dbReference>
<dbReference type="SMART" id="SM01340">
    <property type="entry name" value="DNA_mis_repair"/>
    <property type="match status" value="1"/>
</dbReference>
<dbReference type="GO" id="GO:0030983">
    <property type="term" value="F:mismatched DNA binding"/>
    <property type="evidence" value="ECO:0007669"/>
    <property type="project" value="InterPro"/>
</dbReference>
<dbReference type="Gene3D" id="3.30.1540.20">
    <property type="entry name" value="MutL, C-terminal domain, dimerisation subdomain"/>
    <property type="match status" value="1"/>
</dbReference>
<dbReference type="InterPro" id="IPR014762">
    <property type="entry name" value="DNA_mismatch_repair_CS"/>
</dbReference>
<dbReference type="STRING" id="319236.BST91_02130"/>
<proteinExistence type="inferred from homology"/>
<dbReference type="Gene3D" id="3.30.1370.100">
    <property type="entry name" value="MutL, C-terminal domain, regulatory subdomain"/>
    <property type="match status" value="1"/>
</dbReference>
<dbReference type="SUPFAM" id="SSF118116">
    <property type="entry name" value="DNA mismatch repair protein MutL"/>
    <property type="match status" value="1"/>
</dbReference>
<dbReference type="NCBIfam" id="TIGR00585">
    <property type="entry name" value="mutl"/>
    <property type="match status" value="1"/>
</dbReference>
<evidence type="ECO:0000313" key="8">
    <source>
        <dbReference type="EMBL" id="GAK97383.1"/>
    </source>
</evidence>
<dbReference type="InterPro" id="IPR020568">
    <property type="entry name" value="Ribosomal_Su5_D2-typ_SF"/>
</dbReference>
<comment type="function">
    <text evidence="5">This protein is involved in the repair of mismatches in DNA. It is required for dam-dependent methyl-directed DNA mismatch repair. May act as a 'molecular matchmaker', a protein that promotes the formation of a stable complex between two or more DNA-binding proteins in an ATP-dependent manner without itself being part of a final effector complex.</text>
</comment>
<dbReference type="PANTHER" id="PTHR10073">
    <property type="entry name" value="DNA MISMATCH REPAIR PROTEIN MLH, PMS, MUTL"/>
    <property type="match status" value="1"/>
</dbReference>
<evidence type="ECO:0000256" key="2">
    <source>
        <dbReference type="ARBA" id="ARBA00021975"/>
    </source>
</evidence>
<evidence type="ECO:0000256" key="4">
    <source>
        <dbReference type="ARBA" id="ARBA00023204"/>
    </source>
</evidence>
<dbReference type="InterPro" id="IPR037198">
    <property type="entry name" value="MutL_C_sf"/>
</dbReference>
<dbReference type="InterPro" id="IPR014790">
    <property type="entry name" value="MutL_C"/>
</dbReference>
<dbReference type="CDD" id="cd00782">
    <property type="entry name" value="MutL_Trans"/>
    <property type="match status" value="1"/>
</dbReference>
<dbReference type="SUPFAM" id="SSF55874">
    <property type="entry name" value="ATPase domain of HSP90 chaperone/DNA topoisomerase II/histidine kinase"/>
    <property type="match status" value="1"/>
</dbReference>
<dbReference type="InterPro" id="IPR036890">
    <property type="entry name" value="HATPase_C_sf"/>
</dbReference>
<evidence type="ECO:0000259" key="6">
    <source>
        <dbReference type="SMART" id="SM00853"/>
    </source>
</evidence>
<keyword evidence="3 5" id="KW-0227">DNA damage</keyword>
<dbReference type="RefSeq" id="WP_042278991.1">
    <property type="nucleotide sequence ID" value="NZ_BBML01000005.1"/>
</dbReference>
<dbReference type="InterPro" id="IPR013507">
    <property type="entry name" value="DNA_mismatch_S5_2-like"/>
</dbReference>
<evidence type="ECO:0000256" key="1">
    <source>
        <dbReference type="ARBA" id="ARBA00006082"/>
    </source>
</evidence>
<dbReference type="SUPFAM" id="SSF54211">
    <property type="entry name" value="Ribosomal protein S5 domain 2-like"/>
    <property type="match status" value="1"/>
</dbReference>
<comment type="similarity">
    <text evidence="1 5">Belongs to the DNA mismatch repair MutL/HexB family.</text>
</comment>
<dbReference type="Pfam" id="PF08676">
    <property type="entry name" value="MutL_C"/>
    <property type="match status" value="1"/>
</dbReference>
<evidence type="ECO:0000259" key="7">
    <source>
        <dbReference type="SMART" id="SM01340"/>
    </source>
</evidence>
<feature type="domain" description="MutL C-terminal dimerisation" evidence="6">
    <location>
        <begin position="430"/>
        <end position="571"/>
    </location>
</feature>
<dbReference type="InterPro" id="IPR038973">
    <property type="entry name" value="MutL/Mlh/Pms-like"/>
</dbReference>
<dbReference type="Pfam" id="PF01119">
    <property type="entry name" value="DNA_mis_repair"/>
    <property type="match status" value="1"/>
</dbReference>
<dbReference type="PANTHER" id="PTHR10073:SF12">
    <property type="entry name" value="DNA MISMATCH REPAIR PROTEIN MLH1"/>
    <property type="match status" value="1"/>
</dbReference>
<reference evidence="8" key="1">
    <citation type="journal article" date="2014" name="Genome Announc.">
        <title>Draft Genome Sequences of Marine Flavobacterium Nonlabens Strains NR17, NR24, NR27, NR32, NR33, and Ara13.</title>
        <authorList>
            <person name="Nakanishi M."/>
            <person name="Meirelles P."/>
            <person name="Suzuki R."/>
            <person name="Takatani N."/>
            <person name="Mino S."/>
            <person name="Suda W."/>
            <person name="Oshima K."/>
            <person name="Hattori M."/>
            <person name="Ohkuma M."/>
            <person name="Hosokawa M."/>
            <person name="Miyashita K."/>
            <person name="Thompson F.L."/>
            <person name="Niwa A."/>
            <person name="Sawabe T."/>
            <person name="Sawabe T."/>
        </authorList>
    </citation>
    <scope>NUCLEOTIDE SEQUENCE [LARGE SCALE GENOMIC DNA]</scope>
    <source>
        <strain evidence="8">JCM 19294</strain>
    </source>
</reference>
<feature type="domain" description="DNA mismatch repair protein S5" evidence="7">
    <location>
        <begin position="209"/>
        <end position="327"/>
    </location>
</feature>
<dbReference type="InterPro" id="IPR042120">
    <property type="entry name" value="MutL_C_dimsub"/>
</dbReference>
<dbReference type="InterPro" id="IPR020667">
    <property type="entry name" value="DNA_mismatch_repair_MutL"/>
</dbReference>
<name>A0A090Q6L7_9FLAO</name>
<sequence>MSDIIKLLPDHVANQIAAGEVVQRPASVVKELLENAIDAGATSIKLMVKDAGKTLIQVIDNGKGMSMTDARMAFERHATSKITTAEDLFNLNTKGFRGEALASIAAVAHVEVKTKRDSDSLGTLLKIEGSKVTSQEPTVTAKGTMISVRNLFFNIPARRKFLKSDQVELRNITDEFHRVAMAHPSIQFSFDHNDNSLFQLPTSTLRQRVVNIMGPKSNEKLVPVEEETELINISGFVGKPEFARKSRGLQFFFVNDRFIKHSYFHHAVVSAFEGLLKDKAIPSYFLFLTVPADSVDINIHPTKTEVKFDDEHSLYAIIRASVKHALGQFSVQGIDFNLEQQYEVPYEVARQSQAEKPRIEVNLDFNPFKDSGASKVSNSNVGFTSFKKEKAPVWESLYSGMNQSTELIDETIHQEENPQLFQREEHQQKPIFQLQRKYIVSTLKSGLLLVNQQRAHERILFEQLSKQLSKNHAVSQQLLFPVKLNFAVQEVLQLKELENHLEGAGFVFKTLKDNVVEVEGVPLELNENDVRTVLESVLDSKVTSEKDTSQLSLQLAGQLSKSMSIKTGAILSVQEMETIINQLFSCSEPQLTPDHKKIFINMTSESLDSKFQ</sequence>
<dbReference type="InterPro" id="IPR014721">
    <property type="entry name" value="Ribsml_uS5_D2-typ_fold_subgr"/>
</dbReference>
<dbReference type="InterPro" id="IPR042121">
    <property type="entry name" value="MutL_C_regsub"/>
</dbReference>
<protein>
    <recommendedName>
        <fullName evidence="2 5">DNA mismatch repair protein MutL</fullName>
    </recommendedName>
</protein>
<dbReference type="InterPro" id="IPR002099">
    <property type="entry name" value="MutL/Mlh/PMS"/>
</dbReference>
<evidence type="ECO:0000256" key="5">
    <source>
        <dbReference type="HAMAP-Rule" id="MF_00149"/>
    </source>
</evidence>
<dbReference type="AlphaFoldDB" id="A0A090Q6L7"/>
<dbReference type="Gene3D" id="3.30.230.10">
    <property type="match status" value="1"/>
</dbReference>
<dbReference type="eggNOG" id="COG0323">
    <property type="taxonomic scope" value="Bacteria"/>
</dbReference>
<dbReference type="GO" id="GO:0016887">
    <property type="term" value="F:ATP hydrolysis activity"/>
    <property type="evidence" value="ECO:0007669"/>
    <property type="project" value="InterPro"/>
</dbReference>